<evidence type="ECO:0000259" key="5">
    <source>
        <dbReference type="Pfam" id="PF05970"/>
    </source>
</evidence>
<feature type="compositionally biased region" description="Acidic residues" evidence="3">
    <location>
        <begin position="1118"/>
        <end position="1128"/>
    </location>
</feature>
<proteinExistence type="inferred from homology"/>
<sequence>MPINAQATSKLRSIIDDACADQKTGIPGTTVVLVDTSGEIFAHSAGTRGVGTNEPMTLDNIFWIASCTKMLAGVACMQLVEQGKLKLDDGEHLENLVPELKSLKVLKPDGSFEEKKNLITLRMLLTHTAGFGYTFFNERLRDWSHPAGIDEFSGRIEDIVKLPLLFQPGEGWEYGKNVFKPLGIKNMSMLPGKEMRAKLAHMHQRDADGTLRTRDHLQRLPLVTDNASEIASIFHSGGAGMFAQPQEYGKVLTVLLNGGTCPKTGAQILKKETVDLMLSNSIEKFPNFSRQPIPAAKPDLTNPIGELYPVDGNPPQGWGLTFMLTNGGFSGRSKSTVQWAGLANLWWWADREHGVGGIVCTQILPFADAKVLGLWAAVETEIYKAVLKERGETNARIRFVTAMKRTQYACDQCRKSKRGCDAPPLEIPRNMDPLRDGKMIVGEKPPLAQSSPCSYCTKTHKKCTMNWAWTQIQISYALAAAARGEPGIECIVPSRRDSTSTRRESTSTENTRDTPNSIIPDDSSFDAQSAAQSFVSQSLPPVPAFSEIDTSLDVPSFLDNSLDALPFDFVPEQTEPVDSNFYGIQFKDLTAPEEPLSEPWEFFKDSTMPPELQFDAASMSQFPTVSPTEPAQSLIAVSPNNEKDWRRTKRRRVSTAWSDTQSSSLSSFTMDQSMMTKSNNLMISTNLLQIYHDVLEHNLSCWLNEVTCPFGRQQKTVSQPGNLAEWGSSWTNRVLRRTMNLDRVAQSTQLIHMTRQQDSATAKALHLCIMAFATQWAQSSRRHRERYPSLDDIAEENPLNEYMDDFKEEFDRHLQRNIWDQARRALDDVADVESYRVVCAEMIFGLTQKPLDPEDTEHSDVDTSGCFEDVYDMQSVADEIASIIENDGPPIFMERAARKMHTLKYRYDAERKGLTKGRKRANLVASMSSEDAGTTAVTSAFLISKVVLQTLRNIALRPSSPGRPATKRTEGDAGLSPPNERSGTQPTSPEKLRQLHTARSLFGESISQPHVVLGTPIPPTQQSSRLFRALAPSPPVQPTTHPLVSHSDPSTLRSSTPGVDYPYLATRFHKGGKDSQDDSLKAGARAKLAVIQRDHRSRRRAGETVSLTPTISQLGFLEDFEGPGEDGSQDQLRPSGFLDGDGIIKEGDDRGQFSESDIDADDYFNLLLSPDRPRRYLKQLGVESDSDLGDEDENDDNDCVDGSPLRHRLRQPSAQLRRGRRGPAPGTGGRPRKSRRQTRSSMPPRRIRSPVIIPPEESAVFHAQDPVWNGDLEACALTGRDKAILREFWTKLDNDQMQFCGRCRECWFQMKIDCDGICARCYRKDEKRHPDEPYFFSADNQLDFGPVPARLPQLTPTEESLIARVHVHVNIMLVRGQQYKYRGHVVHFLREVGLVYNQLPLLPQELNIVLLRPANTSSHAILSRQFTRQFRVRRQPVVIWLDYLRRHHPGYRCVVIDEERLNQLPQDGNVLDAIPQSQVEAADVGPEEDQEAEPDLEDEAAVPDMLAKDTELDALRSILAGESEADSELSTSFQAQAQHELQLPNIRHTPINEFNRSHALLSLAFPCLFPDGRADFVEPRLRSIDYKDYVEHAMRWHDGRFARHPTFRFVAFNTLMRSQARSRSRFFVKQHDGRQQPLTREQLIQALEHSEDPEAQALINSITRHAVSIRGTRPFWNKKRQDLEAYAYNLGCPGAFITFSPADLHWRSLYQHMPQYDDWLAATEPERMALSRRLLRQNPHIAAFHFYRRYTLFRDIVLSKKFSITDYWDRYEWQGRGSPHNHGLYWMDNCPGADMEDEAARDVFARTWGFHVTAINPEPSRTMPQGEGNPLSVDPLSIEMTFLRLSQIVNRCQRHKCNTTYCLRVRKRTGDLARDMEGAAADIEAANVANPERECRFDFPRALRELAAVIRKEGRSYYVFEAARNDSLMNNFNPAIILGWLANIDISPCTSLQAVITYAAKYCSKSEKKTESFARLADQVLPHTSHVQPLLSFSSRLMNKLIAERDYSAQEISHLLLNIPLQEGTRMVVTVDCRPLERQARSYRVDGDVNEAIGSYRKYLERKDQHEDITYLEYLQSYNLNTWRRLAAHAKKRVLSYFPRYKSMEASSQFNDFCRVKLMMVHPHRSPEELLVVGGQRFDSFTAAYMHCRQHHDTHADDHYGEPDTDELTAEEDEFELEIHEEPIAEEDWHELARMLPDRPLEEEDIDILGRRDIDINYDWTPRVGRYADDGILNSDYWKQRKAENTLDLDVDDQPLEARDSLNPEQRIVYDTVMGHFLTQDPSQLLLHVDGGGGTGKSYLINLLSAHLQSATGGRGTPVWRAAPTGVAGNQISGTTLHSLLHLPINKDFKPLSPVDKTQLQKKLKDIKYLIIDEKSMLGLRQLSWIDDRLREAFPNRNEEFFGGLNILLVGDFFQLPPVLQKPLCYDKEVQGVEIKGRNAYRRFDKSVFLKVVQRQRGDDQEAFRTALGELRLLQLSMESWKLLSTRVQAKLDDREVARFSSALRVYATKDRVNEYNHYHLDRLGRPVVQVKAKNVGPGAAAAPDDKAGNLAKQIPICIGARLMLTSNLWQPVGLCNGARGTVYDIGWAPGADPIQDPPCVIMMEFDKYNGPVFLTTPDGKKIVPILPVERDFLIGATLCARTQFPLIVCYAITVHKSQSITEDMIVTDLSCRDFQTGLSYVAVSRVKTLEGLMLDAPFDRNHLVYGSPPDGMKMKMRDQELRKRQVLTRSPYMIYNTKNGHGTGSDSLEKPRQNVHWPCRENLGRRWRSLLNALQGFIDTGTRHRRIQSWFICICAHWNLGVLLLADLIHHIDENALGLPAPSQSRSNCKWVMRIRERSARELSDLARVTAPDNSTFIVPTLSEFHHAINQCMILTEPWTVILIRAFSKAANYWMGEVNELLQVDRAGEELEERLGRGEECIRILWILGKKSDIARRCAETLSRAKTRLPV</sequence>
<dbReference type="GO" id="GO:0000981">
    <property type="term" value="F:DNA-binding transcription factor activity, RNA polymerase II-specific"/>
    <property type="evidence" value="ECO:0007669"/>
    <property type="project" value="InterPro"/>
</dbReference>
<dbReference type="InterPro" id="IPR027417">
    <property type="entry name" value="P-loop_NTPase"/>
</dbReference>
<dbReference type="GO" id="GO:0000723">
    <property type="term" value="P:telomere maintenance"/>
    <property type="evidence" value="ECO:0007669"/>
    <property type="project" value="InterPro"/>
</dbReference>
<dbReference type="Pfam" id="PF00144">
    <property type="entry name" value="Beta-lactamase"/>
    <property type="match status" value="2"/>
</dbReference>
<dbReference type="SUPFAM" id="SSF56601">
    <property type="entry name" value="beta-lactamase/transpeptidase-like"/>
    <property type="match status" value="1"/>
</dbReference>
<dbReference type="CDD" id="cd00067">
    <property type="entry name" value="GAL4"/>
    <property type="match status" value="1"/>
</dbReference>
<organism evidence="8 9">
    <name type="scientific">Fusarium oxysporum (strain Fo5176)</name>
    <name type="common">Fusarium vascular wilt</name>
    <dbReference type="NCBI Taxonomy" id="660025"/>
    <lineage>
        <taxon>Eukaryota</taxon>
        <taxon>Fungi</taxon>
        <taxon>Dikarya</taxon>
        <taxon>Ascomycota</taxon>
        <taxon>Pezizomycotina</taxon>
        <taxon>Sordariomycetes</taxon>
        <taxon>Hypocreomycetidae</taxon>
        <taxon>Hypocreales</taxon>
        <taxon>Nectriaceae</taxon>
        <taxon>Fusarium</taxon>
        <taxon>Fusarium oxysporum species complex</taxon>
    </lineage>
</organism>
<feature type="domain" description="Beta-lactamase-related" evidence="4">
    <location>
        <begin position="175"/>
        <end position="366"/>
    </location>
</feature>
<reference evidence="8" key="2">
    <citation type="submission" date="2025-08" db="UniProtKB">
        <authorList>
            <consortium name="EnsemblFungi"/>
        </authorList>
    </citation>
    <scope>IDENTIFICATION</scope>
    <source>
        <strain evidence="8">4287 / CBS 123668 / FGSC 9935 / NRRL 34936</strain>
    </source>
</reference>
<dbReference type="InterPro" id="IPR046700">
    <property type="entry name" value="DUF6570"/>
</dbReference>
<name>A0A0D2YHB6_FUSOF</name>
<feature type="compositionally biased region" description="Basic and acidic residues" evidence="3">
    <location>
        <begin position="1142"/>
        <end position="1152"/>
    </location>
</feature>
<feature type="domain" description="DUF6570" evidence="7">
    <location>
        <begin position="1332"/>
        <end position="1462"/>
    </location>
</feature>
<keyword evidence="2" id="KW-0233">DNA recombination</keyword>
<keyword evidence="2" id="KW-0234">DNA repair</keyword>
<dbReference type="CDD" id="cd18809">
    <property type="entry name" value="SF1_C_RecD"/>
    <property type="match status" value="1"/>
</dbReference>
<keyword evidence="2" id="KW-0347">Helicase</keyword>
<feature type="region of interest" description="Disordered" evidence="3">
    <location>
        <begin position="1117"/>
        <end position="1156"/>
    </location>
</feature>
<dbReference type="GO" id="GO:0043139">
    <property type="term" value="F:5'-3' DNA helicase activity"/>
    <property type="evidence" value="ECO:0007669"/>
    <property type="project" value="UniProtKB-EC"/>
</dbReference>
<dbReference type="Proteomes" id="UP000002489">
    <property type="component" value="Unassembled WGS sequence"/>
</dbReference>
<evidence type="ECO:0000256" key="3">
    <source>
        <dbReference type="SAM" id="MobiDB-lite"/>
    </source>
</evidence>
<dbReference type="InterPro" id="IPR001466">
    <property type="entry name" value="Beta-lactam-related"/>
</dbReference>
<dbReference type="InterPro" id="IPR010285">
    <property type="entry name" value="DNA_helicase_pif1-like_DEAD"/>
</dbReference>
<comment type="cofactor">
    <cofactor evidence="2">
        <name>Mg(2+)</name>
        <dbReference type="ChEBI" id="CHEBI:18420"/>
    </cofactor>
</comment>
<keyword evidence="2" id="KW-0378">Hydrolase</keyword>
<evidence type="ECO:0000259" key="7">
    <source>
        <dbReference type="Pfam" id="PF20209"/>
    </source>
</evidence>
<feature type="region of interest" description="Disordered" evidence="3">
    <location>
        <begin position="956"/>
        <end position="990"/>
    </location>
</feature>
<evidence type="ECO:0000313" key="9">
    <source>
        <dbReference type="Proteomes" id="UP000002489"/>
    </source>
</evidence>
<evidence type="ECO:0000259" key="6">
    <source>
        <dbReference type="Pfam" id="PF14214"/>
    </source>
</evidence>
<feature type="region of interest" description="Disordered" evidence="3">
    <location>
        <begin position="490"/>
        <end position="524"/>
    </location>
</feature>
<feature type="domain" description="DNA helicase Pif1-like DEAD-box helicase" evidence="5">
    <location>
        <begin position="2262"/>
        <end position="2459"/>
    </location>
</feature>
<feature type="domain" description="Beta-lactamase-related" evidence="4">
    <location>
        <begin position="22"/>
        <end position="174"/>
    </location>
</feature>
<feature type="region of interest" description="Disordered" evidence="3">
    <location>
        <begin position="1031"/>
        <end position="1057"/>
    </location>
</feature>
<dbReference type="InterPro" id="IPR025476">
    <property type="entry name" value="Helitron_helicase-like"/>
</dbReference>
<dbReference type="GO" id="GO:0008270">
    <property type="term" value="F:zinc ion binding"/>
    <property type="evidence" value="ECO:0007669"/>
    <property type="project" value="InterPro"/>
</dbReference>
<keyword evidence="2" id="KW-0227">DNA damage</keyword>
<dbReference type="SUPFAM" id="SSF52540">
    <property type="entry name" value="P-loop containing nucleoside triphosphate hydrolases"/>
    <property type="match status" value="2"/>
</dbReference>
<comment type="catalytic activity">
    <reaction evidence="2">
        <text>ATP + H2O = ADP + phosphate + H(+)</text>
        <dbReference type="Rhea" id="RHEA:13065"/>
        <dbReference type="ChEBI" id="CHEBI:15377"/>
        <dbReference type="ChEBI" id="CHEBI:15378"/>
        <dbReference type="ChEBI" id="CHEBI:30616"/>
        <dbReference type="ChEBI" id="CHEBI:43474"/>
        <dbReference type="ChEBI" id="CHEBI:456216"/>
        <dbReference type="EC" id="5.6.2.3"/>
    </reaction>
</comment>
<dbReference type="Pfam" id="PF20209">
    <property type="entry name" value="DUF6570"/>
    <property type="match status" value="1"/>
</dbReference>
<dbReference type="Pfam" id="PF05970">
    <property type="entry name" value="PIF1"/>
    <property type="match status" value="1"/>
</dbReference>
<dbReference type="Gene3D" id="3.40.710.10">
    <property type="entry name" value="DD-peptidase/beta-lactamase superfamily"/>
    <property type="match status" value="2"/>
</dbReference>
<evidence type="ECO:0000313" key="8">
    <source>
        <dbReference type="EnsemblFungi" id="FOXG_15708P0"/>
    </source>
</evidence>
<feature type="compositionally biased region" description="Acidic residues" evidence="3">
    <location>
        <begin position="1184"/>
        <end position="1199"/>
    </location>
</feature>
<protein>
    <recommendedName>
        <fullName evidence="2">ATP-dependent DNA helicase</fullName>
        <ecNumber evidence="2">5.6.2.3</ecNumber>
    </recommendedName>
</protein>
<dbReference type="GO" id="GO:0016887">
    <property type="term" value="F:ATP hydrolysis activity"/>
    <property type="evidence" value="ECO:0007669"/>
    <property type="project" value="RHEA"/>
</dbReference>
<dbReference type="STRING" id="426428.A0A0D2YHB6"/>
<feature type="compositionally biased region" description="Polar residues" evidence="3">
    <location>
        <begin position="979"/>
        <end position="988"/>
    </location>
</feature>
<keyword evidence="1" id="KW-0539">Nucleus</keyword>
<dbReference type="InterPro" id="IPR036864">
    <property type="entry name" value="Zn2-C6_fun-type_DNA-bd_sf"/>
</dbReference>
<dbReference type="SUPFAM" id="SSF57701">
    <property type="entry name" value="Zn2/Cys6 DNA-binding domain"/>
    <property type="match status" value="1"/>
</dbReference>
<dbReference type="Gene3D" id="3.40.50.300">
    <property type="entry name" value="P-loop containing nucleotide triphosphate hydrolases"/>
    <property type="match status" value="1"/>
</dbReference>
<feature type="compositionally biased region" description="Basic and acidic residues" evidence="3">
    <location>
        <begin position="494"/>
        <end position="512"/>
    </location>
</feature>
<keyword evidence="2" id="KW-0547">Nucleotide-binding</keyword>
<evidence type="ECO:0000256" key="1">
    <source>
        <dbReference type="ARBA" id="ARBA00023242"/>
    </source>
</evidence>
<evidence type="ECO:0000256" key="2">
    <source>
        <dbReference type="RuleBase" id="RU363044"/>
    </source>
</evidence>
<dbReference type="InterPro" id="IPR001138">
    <property type="entry name" value="Zn2Cys6_DnaBD"/>
</dbReference>
<comment type="similarity">
    <text evidence="2">Belongs to the helicase family.</text>
</comment>
<dbReference type="EnsemblFungi" id="FOXG_15708T0">
    <property type="protein sequence ID" value="FOXG_15708P0"/>
    <property type="gene ID" value="FOXG_15708"/>
</dbReference>
<evidence type="ECO:0000259" key="4">
    <source>
        <dbReference type="Pfam" id="PF00144"/>
    </source>
</evidence>
<dbReference type="Gene3D" id="4.10.240.10">
    <property type="entry name" value="Zn(2)-C6 fungal-type DNA-binding domain"/>
    <property type="match status" value="1"/>
</dbReference>
<dbReference type="PANTHER" id="PTHR47642:SF6">
    <property type="entry name" value="ATP-DEPENDENT DNA HELICASE"/>
    <property type="match status" value="1"/>
</dbReference>
<dbReference type="InterPro" id="IPR051055">
    <property type="entry name" value="PIF1_helicase"/>
</dbReference>
<dbReference type="PANTHER" id="PTHR47642">
    <property type="entry name" value="ATP-DEPENDENT DNA HELICASE"/>
    <property type="match status" value="1"/>
</dbReference>
<accession>A0A0D2YHB6</accession>
<dbReference type="InterPro" id="IPR012338">
    <property type="entry name" value="Beta-lactam/transpept-like"/>
</dbReference>
<feature type="domain" description="Helitron helicase-like" evidence="6">
    <location>
        <begin position="1589"/>
        <end position="1785"/>
    </location>
</feature>
<dbReference type="GO" id="GO:0006281">
    <property type="term" value="P:DNA repair"/>
    <property type="evidence" value="ECO:0007669"/>
    <property type="project" value="UniProtKB-KW"/>
</dbReference>
<dbReference type="EC" id="5.6.2.3" evidence="2"/>
<feature type="region of interest" description="Disordered" evidence="3">
    <location>
        <begin position="1183"/>
        <end position="1251"/>
    </location>
</feature>
<reference evidence="9" key="1">
    <citation type="journal article" date="2012" name="Mol. Plant Microbe Interact.">
        <title>A highly conserved effector in Fusarium oxysporum is required for full virulence on Arabidopsis.</title>
        <authorList>
            <person name="Thatcher L.F."/>
            <person name="Gardiner D.M."/>
            <person name="Kazan K."/>
            <person name="Manners J."/>
        </authorList>
    </citation>
    <scope>NUCLEOTIDE SEQUENCE [LARGE SCALE GENOMIC DNA]</scope>
    <source>
        <strain evidence="9">Fo5176</strain>
    </source>
</reference>
<dbReference type="Pfam" id="PF14214">
    <property type="entry name" value="Helitron_like_N"/>
    <property type="match status" value="1"/>
</dbReference>
<feature type="compositionally biased region" description="Polar residues" evidence="3">
    <location>
        <begin position="1038"/>
        <end position="1057"/>
    </location>
</feature>
<feature type="region of interest" description="Disordered" evidence="3">
    <location>
        <begin position="1480"/>
        <end position="1500"/>
    </location>
</feature>
<keyword evidence="2" id="KW-0067">ATP-binding</keyword>
<dbReference type="GO" id="GO:0005524">
    <property type="term" value="F:ATP binding"/>
    <property type="evidence" value="ECO:0007669"/>
    <property type="project" value="UniProtKB-KW"/>
</dbReference>
<dbReference type="GO" id="GO:0006310">
    <property type="term" value="P:DNA recombination"/>
    <property type="evidence" value="ECO:0007669"/>
    <property type="project" value="UniProtKB-KW"/>
</dbReference>
<feature type="compositionally biased region" description="Low complexity" evidence="3">
    <location>
        <begin position="1239"/>
        <end position="1251"/>
    </location>
</feature>
<feature type="compositionally biased region" description="Acidic residues" evidence="3">
    <location>
        <begin position="1485"/>
        <end position="1500"/>
    </location>
</feature>